<keyword evidence="1" id="KW-0812">Transmembrane</keyword>
<dbReference type="Proteomes" id="UP001372834">
    <property type="component" value="Unassembled WGS sequence"/>
</dbReference>
<feature type="transmembrane region" description="Helical" evidence="1">
    <location>
        <begin position="156"/>
        <end position="183"/>
    </location>
</feature>
<organism evidence="2 3">
    <name type="scientific">Polyplax serrata</name>
    <name type="common">Common mouse louse</name>
    <dbReference type="NCBI Taxonomy" id="468196"/>
    <lineage>
        <taxon>Eukaryota</taxon>
        <taxon>Metazoa</taxon>
        <taxon>Ecdysozoa</taxon>
        <taxon>Arthropoda</taxon>
        <taxon>Hexapoda</taxon>
        <taxon>Insecta</taxon>
        <taxon>Pterygota</taxon>
        <taxon>Neoptera</taxon>
        <taxon>Paraneoptera</taxon>
        <taxon>Psocodea</taxon>
        <taxon>Troctomorpha</taxon>
        <taxon>Phthiraptera</taxon>
        <taxon>Anoplura</taxon>
        <taxon>Polyplacidae</taxon>
        <taxon>Polyplax</taxon>
    </lineage>
</organism>
<dbReference type="AlphaFoldDB" id="A0AAN8NZP5"/>
<keyword evidence="1" id="KW-0472">Membrane</keyword>
<comment type="caution">
    <text evidence="2">The sequence shown here is derived from an EMBL/GenBank/DDBJ whole genome shotgun (WGS) entry which is preliminary data.</text>
</comment>
<protein>
    <submittedName>
        <fullName evidence="2">Uncharacterized protein</fullName>
    </submittedName>
</protein>
<reference evidence="2 3" key="1">
    <citation type="submission" date="2023-10" db="EMBL/GenBank/DDBJ databases">
        <title>Genomes of two closely related lineages of the louse Polyplax serrata with different host specificities.</title>
        <authorList>
            <person name="Martinu J."/>
            <person name="Tarabai H."/>
            <person name="Stefka J."/>
            <person name="Hypsa V."/>
        </authorList>
    </citation>
    <scope>NUCLEOTIDE SEQUENCE [LARGE SCALE GENOMIC DNA]</scope>
    <source>
        <strain evidence="2">HR10_N</strain>
    </source>
</reference>
<gene>
    <name evidence="2" type="ORF">RUM43_009513</name>
</gene>
<keyword evidence="1" id="KW-1133">Transmembrane helix</keyword>
<evidence type="ECO:0000313" key="3">
    <source>
        <dbReference type="Proteomes" id="UP001372834"/>
    </source>
</evidence>
<name>A0AAN8NZP5_POLSC</name>
<evidence type="ECO:0000313" key="2">
    <source>
        <dbReference type="EMBL" id="KAK6623661.1"/>
    </source>
</evidence>
<dbReference type="EMBL" id="JAWJWE010000038">
    <property type="protein sequence ID" value="KAK6623661.1"/>
    <property type="molecule type" value="Genomic_DNA"/>
</dbReference>
<proteinExistence type="predicted"/>
<sequence>MITKTMNDKKTKTPAFKLALLNFTFTDVSDECMNGRKVRTHLTTGKEYSDFSVTLIANENPLNCSLIYTVRNDSYLIVVIEFLDWVPYKKLCTNDHNIVYVARCDAKDAPCLPNVELECVFEYKQYCMTSVVFCDGNINCGVVDEFDEDFKKCKDVLFTSTVIIFSLLMITVSFFLLVALTVVRIPKRKPTFIYKFDQTMTPFDKDNAGHFEIETQFVYPMTLGWNGKINCNDSEQSIATSHPEKDKKLLRP</sequence>
<accession>A0AAN8NZP5</accession>
<evidence type="ECO:0000256" key="1">
    <source>
        <dbReference type="SAM" id="Phobius"/>
    </source>
</evidence>